<dbReference type="Gene3D" id="1.25.40.10">
    <property type="entry name" value="Tetratricopeptide repeat domain"/>
    <property type="match status" value="1"/>
</dbReference>
<evidence type="ECO:0000256" key="6">
    <source>
        <dbReference type="SAM" id="MobiDB-lite"/>
    </source>
</evidence>
<dbReference type="PANTHER" id="PTHR46035">
    <property type="entry name" value="TETRATRICOPEPTIDE REPEAT PROTEIN 4"/>
    <property type="match status" value="1"/>
</dbReference>
<evidence type="ECO:0000256" key="2">
    <source>
        <dbReference type="ARBA" id="ARBA00022803"/>
    </source>
</evidence>
<keyword evidence="1" id="KW-0677">Repeat</keyword>
<feature type="region of interest" description="Disordered" evidence="6">
    <location>
        <begin position="249"/>
        <end position="270"/>
    </location>
</feature>
<feature type="region of interest" description="Disordered" evidence="6">
    <location>
        <begin position="1"/>
        <end position="23"/>
    </location>
</feature>
<dbReference type="InterPro" id="IPR011990">
    <property type="entry name" value="TPR-like_helical_dom_sf"/>
</dbReference>
<dbReference type="InterPro" id="IPR019734">
    <property type="entry name" value="TPR_rpt"/>
</dbReference>
<dbReference type="PANTHER" id="PTHR46035:SF1">
    <property type="entry name" value="TETRATRICOPEPTIDE REPEAT PROTEIN 4"/>
    <property type="match status" value="1"/>
</dbReference>
<comment type="caution">
    <text evidence="8">The sequence shown here is derived from an EMBL/GenBank/DDBJ whole genome shotgun (WGS) entry which is preliminary data.</text>
</comment>
<feature type="coiled-coil region" evidence="5">
    <location>
        <begin position="205"/>
        <end position="239"/>
    </location>
</feature>
<dbReference type="CDD" id="cd21381">
    <property type="entry name" value="CTWD_TTC4"/>
    <property type="match status" value="1"/>
</dbReference>
<dbReference type="GO" id="GO:0005634">
    <property type="term" value="C:nucleus"/>
    <property type="evidence" value="ECO:0007669"/>
    <property type="project" value="TreeGrafter"/>
</dbReference>
<dbReference type="AlphaFoldDB" id="A0AAE0IGG0"/>
<keyword evidence="2 4" id="KW-0802">TPR repeat</keyword>
<evidence type="ECO:0000259" key="7">
    <source>
        <dbReference type="Pfam" id="PF18972"/>
    </source>
</evidence>
<sequence length="387" mass="42763">MSSSAPPPPDAAMAFPSGPMPPVNTGMTVDETWAEMRKHPLFMTELDMENEAVEALQALAFEGTPLENGLNFKDQGNECFRERRWADAREFYAKGVALLAAQETRRRKSTPPSPQETDDPVEVAKEKTLLEQLYGNRAACNLELRNYRACTIDCAGALRLNPSNVKALYRSARALLAVGKVDEAADAAKRGLEIDPSNAALKTTAAEVEKKTLETKARLDKEKREAEQAQHRATLLRAAIRARSIRIRSTGKPPDTEDAKIQLVPDPSDPQSTLSFPTLLLYPMDFESDFIKAFNETETLDEHLGYIFPLPWDTKGAYTRAGVECYMETVAGGLVKVGRKVPLLKVLSGGSVEVVDELVKIFVVPRGRAEGWVREFKAKKAEERGGK</sequence>
<evidence type="ECO:0000256" key="3">
    <source>
        <dbReference type="ARBA" id="ARBA00023602"/>
    </source>
</evidence>
<reference evidence="8" key="1">
    <citation type="journal article" date="2023" name="Mol. Phylogenet. Evol.">
        <title>Genome-scale phylogeny and comparative genomics of the fungal order Sordariales.</title>
        <authorList>
            <person name="Hensen N."/>
            <person name="Bonometti L."/>
            <person name="Westerberg I."/>
            <person name="Brannstrom I.O."/>
            <person name="Guillou S."/>
            <person name="Cros-Aarteil S."/>
            <person name="Calhoun S."/>
            <person name="Haridas S."/>
            <person name="Kuo A."/>
            <person name="Mondo S."/>
            <person name="Pangilinan J."/>
            <person name="Riley R."/>
            <person name="LaButti K."/>
            <person name="Andreopoulos B."/>
            <person name="Lipzen A."/>
            <person name="Chen C."/>
            <person name="Yan M."/>
            <person name="Daum C."/>
            <person name="Ng V."/>
            <person name="Clum A."/>
            <person name="Steindorff A."/>
            <person name="Ohm R.A."/>
            <person name="Martin F."/>
            <person name="Silar P."/>
            <person name="Natvig D.O."/>
            <person name="Lalanne C."/>
            <person name="Gautier V."/>
            <person name="Ament-Velasquez S.L."/>
            <person name="Kruys A."/>
            <person name="Hutchinson M.I."/>
            <person name="Powell A.J."/>
            <person name="Barry K."/>
            <person name="Miller A.N."/>
            <person name="Grigoriev I.V."/>
            <person name="Debuchy R."/>
            <person name="Gladieux P."/>
            <person name="Hiltunen Thoren M."/>
            <person name="Johannesson H."/>
        </authorList>
    </citation>
    <scope>NUCLEOTIDE SEQUENCE</scope>
    <source>
        <strain evidence="8">SMH4131-1</strain>
    </source>
</reference>
<evidence type="ECO:0000313" key="8">
    <source>
        <dbReference type="EMBL" id="KAK3324699.1"/>
    </source>
</evidence>
<dbReference type="Pfam" id="PF18972">
    <property type="entry name" value="Wheel"/>
    <property type="match status" value="1"/>
</dbReference>
<proteinExistence type="inferred from homology"/>
<evidence type="ECO:0000256" key="4">
    <source>
        <dbReference type="PROSITE-ProRule" id="PRU00339"/>
    </source>
</evidence>
<feature type="domain" description="Cns1/TTC4 wheel" evidence="7">
    <location>
        <begin position="266"/>
        <end position="376"/>
    </location>
</feature>
<feature type="repeat" description="TPR" evidence="4">
    <location>
        <begin position="165"/>
        <end position="198"/>
    </location>
</feature>
<dbReference type="GO" id="GO:0030544">
    <property type="term" value="F:Hsp70 protein binding"/>
    <property type="evidence" value="ECO:0007669"/>
    <property type="project" value="TreeGrafter"/>
</dbReference>
<dbReference type="Proteomes" id="UP001286456">
    <property type="component" value="Unassembled WGS sequence"/>
</dbReference>
<evidence type="ECO:0000256" key="5">
    <source>
        <dbReference type="SAM" id="Coils"/>
    </source>
</evidence>
<dbReference type="PROSITE" id="PS50005">
    <property type="entry name" value="TPR"/>
    <property type="match status" value="1"/>
</dbReference>
<feature type="compositionally biased region" description="Pro residues" evidence="6">
    <location>
        <begin position="1"/>
        <end position="10"/>
    </location>
</feature>
<dbReference type="EMBL" id="JAUEPO010000004">
    <property type="protein sequence ID" value="KAK3324699.1"/>
    <property type="molecule type" value="Genomic_DNA"/>
</dbReference>
<dbReference type="SMART" id="SM00028">
    <property type="entry name" value="TPR"/>
    <property type="match status" value="2"/>
</dbReference>
<dbReference type="SUPFAM" id="SSF48452">
    <property type="entry name" value="TPR-like"/>
    <property type="match status" value="1"/>
</dbReference>
<comment type="similarity">
    <text evidence="3">Belongs to the TTC4 family.</text>
</comment>
<gene>
    <name evidence="8" type="ORF">B0T19DRAFT_492527</name>
</gene>
<dbReference type="GO" id="GO:0051879">
    <property type="term" value="F:Hsp90 protein binding"/>
    <property type="evidence" value="ECO:0007669"/>
    <property type="project" value="InterPro"/>
</dbReference>
<protein>
    <recommendedName>
        <fullName evidence="7">Cns1/TTC4 wheel domain-containing protein</fullName>
    </recommendedName>
</protein>
<accession>A0AAE0IGG0</accession>
<keyword evidence="9" id="KW-1185">Reference proteome</keyword>
<evidence type="ECO:0000256" key="1">
    <source>
        <dbReference type="ARBA" id="ARBA00022737"/>
    </source>
</evidence>
<dbReference type="GO" id="GO:0005829">
    <property type="term" value="C:cytosol"/>
    <property type="evidence" value="ECO:0007669"/>
    <property type="project" value="TreeGrafter"/>
</dbReference>
<reference evidence="8" key="2">
    <citation type="submission" date="2023-06" db="EMBL/GenBank/DDBJ databases">
        <authorList>
            <consortium name="Lawrence Berkeley National Laboratory"/>
            <person name="Haridas S."/>
            <person name="Hensen N."/>
            <person name="Bonometti L."/>
            <person name="Westerberg I."/>
            <person name="Brannstrom I.O."/>
            <person name="Guillou S."/>
            <person name="Cros-Aarteil S."/>
            <person name="Calhoun S."/>
            <person name="Kuo A."/>
            <person name="Mondo S."/>
            <person name="Pangilinan J."/>
            <person name="Riley R."/>
            <person name="Labutti K."/>
            <person name="Andreopoulos B."/>
            <person name="Lipzen A."/>
            <person name="Chen C."/>
            <person name="Yanf M."/>
            <person name="Daum C."/>
            <person name="Ng V."/>
            <person name="Clum A."/>
            <person name="Steindorff A."/>
            <person name="Ohm R."/>
            <person name="Martin F."/>
            <person name="Silar P."/>
            <person name="Natvig D."/>
            <person name="Lalanne C."/>
            <person name="Gautier V."/>
            <person name="Ament-Velasquez S.L."/>
            <person name="Kruys A."/>
            <person name="Hutchinson M.I."/>
            <person name="Powell A.J."/>
            <person name="Barry K."/>
            <person name="Miller A.N."/>
            <person name="Grigoriev I.V."/>
            <person name="Debuchy R."/>
            <person name="Gladieux P."/>
            <person name="Thoren M.H."/>
            <person name="Johannesson H."/>
        </authorList>
    </citation>
    <scope>NUCLEOTIDE SEQUENCE</scope>
    <source>
        <strain evidence="8">SMH4131-1</strain>
    </source>
</reference>
<keyword evidence="5" id="KW-0175">Coiled coil</keyword>
<organism evidence="8 9">
    <name type="scientific">Cercophora scortea</name>
    <dbReference type="NCBI Taxonomy" id="314031"/>
    <lineage>
        <taxon>Eukaryota</taxon>
        <taxon>Fungi</taxon>
        <taxon>Dikarya</taxon>
        <taxon>Ascomycota</taxon>
        <taxon>Pezizomycotina</taxon>
        <taxon>Sordariomycetes</taxon>
        <taxon>Sordariomycetidae</taxon>
        <taxon>Sordariales</taxon>
        <taxon>Lasiosphaeriaceae</taxon>
        <taxon>Cercophora</taxon>
    </lineage>
</organism>
<dbReference type="GO" id="GO:0006457">
    <property type="term" value="P:protein folding"/>
    <property type="evidence" value="ECO:0007669"/>
    <property type="project" value="TreeGrafter"/>
</dbReference>
<dbReference type="InterPro" id="IPR044059">
    <property type="entry name" value="Csn1/TTC4_wheel"/>
</dbReference>
<evidence type="ECO:0000313" key="9">
    <source>
        <dbReference type="Proteomes" id="UP001286456"/>
    </source>
</evidence>
<name>A0AAE0IGG0_9PEZI</name>